<dbReference type="InterPro" id="IPR000172">
    <property type="entry name" value="GMC_OxRdtase_N"/>
</dbReference>
<proteinExistence type="inferred from homology"/>
<feature type="chain" id="PRO_5042846898" evidence="10">
    <location>
        <begin position="24"/>
        <end position="606"/>
    </location>
</feature>
<evidence type="ECO:0000313" key="14">
    <source>
        <dbReference type="Proteomes" id="UP001303473"/>
    </source>
</evidence>
<dbReference type="GO" id="GO:0016614">
    <property type="term" value="F:oxidoreductase activity, acting on CH-OH group of donors"/>
    <property type="evidence" value="ECO:0007669"/>
    <property type="project" value="InterPro"/>
</dbReference>
<dbReference type="PIRSF" id="PIRSF000137">
    <property type="entry name" value="Alcohol_oxidase"/>
    <property type="match status" value="1"/>
</dbReference>
<comment type="caution">
    <text evidence="13">The sequence shown here is derived from an EMBL/GenBank/DDBJ whole genome shotgun (WGS) entry which is preliminary data.</text>
</comment>
<dbReference type="InterPro" id="IPR007867">
    <property type="entry name" value="GMC_OxRtase_C"/>
</dbReference>
<feature type="domain" description="Glucose-methanol-choline oxidoreductase N-terminal" evidence="12">
    <location>
        <begin position="312"/>
        <end position="326"/>
    </location>
</feature>
<evidence type="ECO:0000256" key="8">
    <source>
        <dbReference type="RuleBase" id="RU003968"/>
    </source>
</evidence>
<name>A0AAN6N1W6_9PEZI</name>
<feature type="binding site" evidence="7">
    <location>
        <position position="124"/>
    </location>
    <ligand>
        <name>FAD</name>
        <dbReference type="ChEBI" id="CHEBI:57692"/>
    </ligand>
</feature>
<dbReference type="AlphaFoldDB" id="A0AAN6N1W6"/>
<evidence type="ECO:0000259" key="12">
    <source>
        <dbReference type="PROSITE" id="PS00624"/>
    </source>
</evidence>
<keyword evidence="10" id="KW-0732">Signal</keyword>
<evidence type="ECO:0000256" key="7">
    <source>
        <dbReference type="PIRSR" id="PIRSR000137-2"/>
    </source>
</evidence>
<keyword evidence="5" id="KW-0560">Oxidoreductase</keyword>
<evidence type="ECO:0000256" key="1">
    <source>
        <dbReference type="ARBA" id="ARBA00001974"/>
    </source>
</evidence>
<dbReference type="Gene3D" id="4.10.450.10">
    <property type="entry name" value="Glucose Oxidase, domain 2"/>
    <property type="match status" value="1"/>
</dbReference>
<feature type="signal peptide" evidence="10">
    <location>
        <begin position="1"/>
        <end position="23"/>
    </location>
</feature>
<feature type="active site" description="Proton acceptor" evidence="6">
    <location>
        <position position="584"/>
    </location>
</feature>
<dbReference type="Pfam" id="PF00732">
    <property type="entry name" value="GMC_oxred_N"/>
    <property type="match status" value="1"/>
</dbReference>
<dbReference type="Proteomes" id="UP001303473">
    <property type="component" value="Unassembled WGS sequence"/>
</dbReference>
<protein>
    <submittedName>
        <fullName evidence="13">Glucose oxidase</fullName>
    </submittedName>
</protein>
<comment type="cofactor">
    <cofactor evidence="1 7">
        <name>FAD</name>
        <dbReference type="ChEBI" id="CHEBI:57692"/>
    </cofactor>
</comment>
<dbReference type="Pfam" id="PF05199">
    <property type="entry name" value="GMC_oxred_C"/>
    <property type="match status" value="1"/>
</dbReference>
<comment type="similarity">
    <text evidence="2 8">Belongs to the GMC oxidoreductase family.</text>
</comment>
<evidence type="ECO:0000256" key="3">
    <source>
        <dbReference type="ARBA" id="ARBA00022630"/>
    </source>
</evidence>
<evidence type="ECO:0000256" key="5">
    <source>
        <dbReference type="ARBA" id="ARBA00023002"/>
    </source>
</evidence>
<dbReference type="SUPFAM" id="SSF51905">
    <property type="entry name" value="FAD/NAD(P)-binding domain"/>
    <property type="match status" value="1"/>
</dbReference>
<evidence type="ECO:0000256" key="2">
    <source>
        <dbReference type="ARBA" id="ARBA00010790"/>
    </source>
</evidence>
<dbReference type="PANTHER" id="PTHR11552:SF201">
    <property type="entry name" value="GLUCOSE-METHANOL-CHOLINE OXIDOREDUCTASE N-TERMINAL DOMAIN-CONTAINING PROTEIN"/>
    <property type="match status" value="1"/>
</dbReference>
<sequence>MGIFSTPVLLAVTALFLPSTATASVGECDFVIVGGGTSGLVLANRLSAIPGVTVGVIEPGGDVRGNPNVTKPTSWLKNMGTGIDWQYTTSPQSAPAPPQQNGSGSGAGGGRVLTYHAGKAVGGTSTINGMTYIRADRAEIDAWETLGNVGWNWSTLDRYYVKSENFTPPTLQQQSAGGASYDPAYHGVGGNVKVGFLPELDLSGFEKPAETTWATMGYGKIQDVNGGSVRGFDVWPMTVDVGEDTRWDAGRGYYWSVAARPNLSLIKGTATRVLWLNGSCGEEVVASGVEYLDAEGNIQVLGVKREVMLSAGSLRTPLILEASGVGNPRALRALGVEVKVDLPGVGENLQDQPNLDLIYSGTVNVTGYPPYATFATAQDLFGSNASSIAAVTCMSIPQWAKQIEQNGGLNASAVEKVLRVQHDLIFGQNVTVAEMLTTASGSYLVSAFWALLPFSRGGVHLRSTATRDMNDPIIDPGFFTVDFDMETQTAIGRLAQQFWETEPVRDLVTGSISPGDAVLPQNATDEQWASYIGSSFTPNYHPIGTAAMMSRDLGGVVGPELRVYGTRNVRVVDASVIPLQVSGHLTATLYAIAERASEMILDSLVS</sequence>
<keyword evidence="14" id="KW-1185">Reference proteome</keyword>
<dbReference type="InterPro" id="IPR036188">
    <property type="entry name" value="FAD/NAD-bd_sf"/>
</dbReference>
<keyword evidence="3 8" id="KW-0285">Flavoprotein</keyword>
<dbReference type="EMBL" id="MU853870">
    <property type="protein sequence ID" value="KAK3936869.1"/>
    <property type="molecule type" value="Genomic_DNA"/>
</dbReference>
<reference evidence="14" key="1">
    <citation type="journal article" date="2023" name="Mol. Phylogenet. Evol.">
        <title>Genome-scale phylogeny and comparative genomics of the fungal order Sordariales.</title>
        <authorList>
            <person name="Hensen N."/>
            <person name="Bonometti L."/>
            <person name="Westerberg I."/>
            <person name="Brannstrom I.O."/>
            <person name="Guillou S."/>
            <person name="Cros-Aarteil S."/>
            <person name="Calhoun S."/>
            <person name="Haridas S."/>
            <person name="Kuo A."/>
            <person name="Mondo S."/>
            <person name="Pangilinan J."/>
            <person name="Riley R."/>
            <person name="LaButti K."/>
            <person name="Andreopoulos B."/>
            <person name="Lipzen A."/>
            <person name="Chen C."/>
            <person name="Yan M."/>
            <person name="Daum C."/>
            <person name="Ng V."/>
            <person name="Clum A."/>
            <person name="Steindorff A."/>
            <person name="Ohm R.A."/>
            <person name="Martin F."/>
            <person name="Silar P."/>
            <person name="Natvig D.O."/>
            <person name="Lalanne C."/>
            <person name="Gautier V."/>
            <person name="Ament-Velasquez S.L."/>
            <person name="Kruys A."/>
            <person name="Hutchinson M.I."/>
            <person name="Powell A.J."/>
            <person name="Barry K."/>
            <person name="Miller A.N."/>
            <person name="Grigoriev I.V."/>
            <person name="Debuchy R."/>
            <person name="Gladieux P."/>
            <person name="Hiltunen Thoren M."/>
            <person name="Johannesson H."/>
        </authorList>
    </citation>
    <scope>NUCLEOTIDE SEQUENCE [LARGE SCALE GENOMIC DNA]</scope>
    <source>
        <strain evidence="14">CBS 340.73</strain>
    </source>
</reference>
<keyword evidence="4 7" id="KW-0274">FAD</keyword>
<feature type="domain" description="Glucose-methanol-choline oxidoreductase N-terminal" evidence="11">
    <location>
        <begin position="118"/>
        <end position="141"/>
    </location>
</feature>
<feature type="binding site" evidence="7">
    <location>
        <begin position="37"/>
        <end position="38"/>
    </location>
    <ligand>
        <name>FAD</name>
        <dbReference type="ChEBI" id="CHEBI:57692"/>
    </ligand>
</feature>
<dbReference type="InterPro" id="IPR027424">
    <property type="entry name" value="Glucose_Oxidase_domain_2"/>
</dbReference>
<evidence type="ECO:0000256" key="4">
    <source>
        <dbReference type="ARBA" id="ARBA00022827"/>
    </source>
</evidence>
<evidence type="ECO:0000256" key="6">
    <source>
        <dbReference type="PIRSR" id="PIRSR000137-1"/>
    </source>
</evidence>
<dbReference type="Gene3D" id="3.50.50.60">
    <property type="entry name" value="FAD/NAD(P)-binding domain"/>
    <property type="match status" value="1"/>
</dbReference>
<evidence type="ECO:0000256" key="9">
    <source>
        <dbReference type="SAM" id="MobiDB-lite"/>
    </source>
</evidence>
<dbReference type="InterPro" id="IPR012132">
    <property type="entry name" value="GMC_OxRdtase"/>
</dbReference>
<feature type="region of interest" description="Disordered" evidence="9">
    <location>
        <begin position="86"/>
        <end position="109"/>
    </location>
</feature>
<evidence type="ECO:0000313" key="13">
    <source>
        <dbReference type="EMBL" id="KAK3936869.1"/>
    </source>
</evidence>
<dbReference type="Gene3D" id="3.30.560.10">
    <property type="entry name" value="Glucose Oxidase, domain 3"/>
    <property type="match status" value="1"/>
</dbReference>
<dbReference type="SUPFAM" id="SSF54373">
    <property type="entry name" value="FAD-linked reductases, C-terminal domain"/>
    <property type="match status" value="1"/>
</dbReference>
<dbReference type="GO" id="GO:0050660">
    <property type="term" value="F:flavin adenine dinucleotide binding"/>
    <property type="evidence" value="ECO:0007669"/>
    <property type="project" value="InterPro"/>
</dbReference>
<dbReference type="PROSITE" id="PS00624">
    <property type="entry name" value="GMC_OXRED_2"/>
    <property type="match status" value="1"/>
</dbReference>
<dbReference type="PANTHER" id="PTHR11552">
    <property type="entry name" value="GLUCOSE-METHANOL-CHOLINE GMC OXIDOREDUCTASE"/>
    <property type="match status" value="1"/>
</dbReference>
<accession>A0AAN6N1W6</accession>
<organism evidence="13 14">
    <name type="scientific">Diplogelasinospora grovesii</name>
    <dbReference type="NCBI Taxonomy" id="303347"/>
    <lineage>
        <taxon>Eukaryota</taxon>
        <taxon>Fungi</taxon>
        <taxon>Dikarya</taxon>
        <taxon>Ascomycota</taxon>
        <taxon>Pezizomycotina</taxon>
        <taxon>Sordariomycetes</taxon>
        <taxon>Sordariomycetidae</taxon>
        <taxon>Sordariales</taxon>
        <taxon>Diplogelasinosporaceae</taxon>
        <taxon>Diplogelasinospora</taxon>
    </lineage>
</organism>
<feature type="active site" description="Proton donor" evidence="6">
    <location>
        <position position="541"/>
    </location>
</feature>
<evidence type="ECO:0000259" key="11">
    <source>
        <dbReference type="PROSITE" id="PS00623"/>
    </source>
</evidence>
<evidence type="ECO:0000256" key="10">
    <source>
        <dbReference type="SAM" id="SignalP"/>
    </source>
</evidence>
<gene>
    <name evidence="13" type="ORF">QBC46DRAFT_295451</name>
</gene>
<dbReference type="PROSITE" id="PS00623">
    <property type="entry name" value="GMC_OXRED_1"/>
    <property type="match status" value="1"/>
</dbReference>